<name>A0A3S5FD83_9PLAT</name>
<proteinExistence type="predicted"/>
<keyword evidence="2" id="KW-1185">Reference proteome</keyword>
<reference evidence="1" key="1">
    <citation type="submission" date="2018-11" db="EMBL/GenBank/DDBJ databases">
        <authorList>
            <consortium name="Pathogen Informatics"/>
        </authorList>
    </citation>
    <scope>NUCLEOTIDE SEQUENCE</scope>
</reference>
<evidence type="ECO:0000313" key="2">
    <source>
        <dbReference type="Proteomes" id="UP000784294"/>
    </source>
</evidence>
<organism evidence="1 2">
    <name type="scientific">Protopolystoma xenopodis</name>
    <dbReference type="NCBI Taxonomy" id="117903"/>
    <lineage>
        <taxon>Eukaryota</taxon>
        <taxon>Metazoa</taxon>
        <taxon>Spiralia</taxon>
        <taxon>Lophotrochozoa</taxon>
        <taxon>Platyhelminthes</taxon>
        <taxon>Monogenea</taxon>
        <taxon>Polyopisthocotylea</taxon>
        <taxon>Polystomatidea</taxon>
        <taxon>Polystomatidae</taxon>
        <taxon>Protopolystoma</taxon>
    </lineage>
</organism>
<comment type="caution">
    <text evidence="1">The sequence shown here is derived from an EMBL/GenBank/DDBJ whole genome shotgun (WGS) entry which is preliminary data.</text>
</comment>
<evidence type="ECO:0000313" key="1">
    <source>
        <dbReference type="EMBL" id="VEL17231.1"/>
    </source>
</evidence>
<protein>
    <submittedName>
        <fullName evidence="1">Uncharacterized protein</fullName>
    </submittedName>
</protein>
<accession>A0A3S5FD83</accession>
<sequence length="263" mass="28704">MFGVCLPCLPASSLHPLLLTRPSCLTTTTSSVYSPEGTASNRVLFCQSRQSPYIQSLSAPADICPLRPVTWSECTATEGPSLFGQFGNPEAETTFCLRRNSLGRSATFRGDAVDTEMGSDRKEGPKRTTVEIEAEKDYVNSDGEGCFVGSTPFWTKGLISEALLHFSHLWHSLMPTLAGLCIRFNIVLVISNLSWFGLGESIQPHRPCCQICTVNCTASKEKVIFIEFLLLDVGNKAKCSAADSEKKLALIVLTNWAQLLSQS</sequence>
<dbReference type="Proteomes" id="UP000784294">
    <property type="component" value="Unassembled WGS sequence"/>
</dbReference>
<gene>
    <name evidence="1" type="ORF">PXEA_LOCUS10671</name>
</gene>
<dbReference type="EMBL" id="CAAALY010031674">
    <property type="protein sequence ID" value="VEL17231.1"/>
    <property type="molecule type" value="Genomic_DNA"/>
</dbReference>
<dbReference type="AlphaFoldDB" id="A0A3S5FD83"/>